<evidence type="ECO:0000313" key="1">
    <source>
        <dbReference type="EMBL" id="KAL3687686.1"/>
    </source>
</evidence>
<dbReference type="Gene3D" id="2.170.15.10">
    <property type="entry name" value="Proaerolysin, chain A, domain 3"/>
    <property type="match status" value="1"/>
</dbReference>
<dbReference type="AlphaFoldDB" id="A0ABD3HCA9"/>
<name>A0ABD3HCA9_9MARC</name>
<dbReference type="CDD" id="cd00257">
    <property type="entry name" value="beta-trefoil_FSCN-like"/>
    <property type="match status" value="1"/>
</dbReference>
<keyword evidence="2" id="KW-1185">Reference proteome</keyword>
<dbReference type="InterPro" id="IPR008999">
    <property type="entry name" value="Actin-crosslinking"/>
</dbReference>
<dbReference type="Proteomes" id="UP001633002">
    <property type="component" value="Unassembled WGS sequence"/>
</dbReference>
<dbReference type="PANTHER" id="PTHR33351:SF1">
    <property type="entry name" value="IG-LIKE DOMAIN-CONTAINING PROTEIN-RELATED"/>
    <property type="match status" value="1"/>
</dbReference>
<gene>
    <name evidence="1" type="ORF">R1sor_013995</name>
</gene>
<dbReference type="SUPFAM" id="SSF50405">
    <property type="entry name" value="Actin-crosslinking proteins"/>
    <property type="match status" value="1"/>
</dbReference>
<reference evidence="1 2" key="1">
    <citation type="submission" date="2024-09" db="EMBL/GenBank/DDBJ databases">
        <title>Chromosome-scale assembly of Riccia sorocarpa.</title>
        <authorList>
            <person name="Paukszto L."/>
        </authorList>
    </citation>
    <scope>NUCLEOTIDE SEQUENCE [LARGE SCALE GENOMIC DNA]</scope>
    <source>
        <strain evidence="1">LP-2024</strain>
        <tissue evidence="1">Aerial parts of the thallus</tissue>
    </source>
</reference>
<organism evidence="1 2">
    <name type="scientific">Riccia sorocarpa</name>
    <dbReference type="NCBI Taxonomy" id="122646"/>
    <lineage>
        <taxon>Eukaryota</taxon>
        <taxon>Viridiplantae</taxon>
        <taxon>Streptophyta</taxon>
        <taxon>Embryophyta</taxon>
        <taxon>Marchantiophyta</taxon>
        <taxon>Marchantiopsida</taxon>
        <taxon>Marchantiidae</taxon>
        <taxon>Marchantiales</taxon>
        <taxon>Ricciaceae</taxon>
        <taxon>Riccia</taxon>
    </lineage>
</organism>
<comment type="caution">
    <text evidence="1">The sequence shown here is derived from an EMBL/GenBank/DDBJ whole genome shotgun (WGS) entry which is preliminary data.</text>
</comment>
<sequence length="344" mass="38843">MTKALDEYLDLSVSIKSSHGTYLRAHPGGERSKVDLQTVVREWEEFVIQKLDDKMYSIKSCHGTYLRAHPGGQGSRVDLQTKVDAWEKFVFEPMGDGWWSIKSWHRTYLRAHPGGTGSKVDLQNQVKAWEKFHIDVVHEVDRVVDLKYDINSARTLSTGTIEAVGSQTCSNKSDVELTMTLNMQVQYNRKYSWIQKTGLKVDTKLGLKLDTRTGVPFIRDDGRVDVSTEVSREISSEFGSGKDVMEKVTFTANLPLRVPPLCSMSAQASFEESVIEVPWTANVLFVGSSVTRKISGVWKGSCIHNVTYITDLPVVLALKKRVTLQLNQKSTFAFIRTNVFRILF</sequence>
<protein>
    <submittedName>
        <fullName evidence="1">Uncharacterized protein</fullName>
    </submittedName>
</protein>
<dbReference type="SUPFAM" id="SSF56973">
    <property type="entry name" value="Aerolisin/ETX pore-forming domain"/>
    <property type="match status" value="1"/>
</dbReference>
<dbReference type="InterPro" id="IPR052883">
    <property type="entry name" value="Hisactophilin"/>
</dbReference>
<evidence type="ECO:0000313" key="2">
    <source>
        <dbReference type="Proteomes" id="UP001633002"/>
    </source>
</evidence>
<accession>A0ABD3HCA9</accession>
<dbReference type="PANTHER" id="PTHR33351">
    <property type="entry name" value="HISACTOPHILIN-1-RELATED"/>
    <property type="match status" value="1"/>
</dbReference>
<proteinExistence type="predicted"/>
<dbReference type="Gene3D" id="2.80.10.50">
    <property type="match status" value="1"/>
</dbReference>
<dbReference type="EMBL" id="JBJQOH010000004">
    <property type="protein sequence ID" value="KAL3687686.1"/>
    <property type="molecule type" value="Genomic_DNA"/>
</dbReference>